<dbReference type="OrthoDB" id="5416097at2759"/>
<keyword evidence="3" id="KW-1185">Reference proteome</keyword>
<name>A0A5Q4BDU6_9PEZI</name>
<feature type="region of interest" description="Disordered" evidence="1">
    <location>
        <begin position="267"/>
        <end position="313"/>
    </location>
</feature>
<dbReference type="AlphaFoldDB" id="A0A5Q4BDU6"/>
<sequence length="313" mass="34714">MADSANPEDTNMTDDTVVTAAAPSAVSDESASLEQRKNVLVNELLGILTIGEDITLDCLRTEVFDQFLRQYRHSKDDQNALKGMLKGLGTPLQPAPVSFHESAYGKDLHAKMAILNYLCNTPIRISNWEPPRFIKPEDVTPLSWAAIIIAPLQILQEWERTVVNGEVFDFVTILGNLNYLLPRLVEIWTGKSNANDPNRKKRPSRKEAPKKIEANCTAAHFKTFEVIEDGHEFFVETTDPVQFPLPSLRLMQIAYNMTRIITLAGAGEKDEDPSDEPPTGSAGAAVPVAMAQEDESILRSNARTGNLDYESHP</sequence>
<comment type="caution">
    <text evidence="2">The sequence shown here is derived from an EMBL/GenBank/DDBJ whole genome shotgun (WGS) entry which is preliminary data.</text>
</comment>
<accession>A0A5Q4BDU6</accession>
<proteinExistence type="predicted"/>
<evidence type="ECO:0000313" key="3">
    <source>
        <dbReference type="Proteomes" id="UP000326340"/>
    </source>
</evidence>
<gene>
    <name evidence="2" type="ORF">CSHISOI_10712</name>
</gene>
<evidence type="ECO:0000256" key="1">
    <source>
        <dbReference type="SAM" id="MobiDB-lite"/>
    </source>
</evidence>
<dbReference type="EMBL" id="PUHP01002093">
    <property type="protein sequence ID" value="TQN64729.1"/>
    <property type="molecule type" value="Genomic_DNA"/>
</dbReference>
<reference evidence="2 3" key="1">
    <citation type="journal article" date="2019" name="Sci. Rep.">
        <title>Colletotrichum shisoi sp. nov., an anthracnose pathogen of Perilla frutescens in Japan: molecular phylogenetic, morphological and genomic evidence.</title>
        <authorList>
            <person name="Gan P."/>
            <person name="Tsushima A."/>
            <person name="Hiroyama R."/>
            <person name="Narusaka M."/>
            <person name="Takano Y."/>
            <person name="Narusaka Y."/>
            <person name="Kawaradani M."/>
            <person name="Damm U."/>
            <person name="Shirasu K."/>
        </authorList>
    </citation>
    <scope>NUCLEOTIDE SEQUENCE [LARGE SCALE GENOMIC DNA]</scope>
    <source>
        <strain evidence="2 3">PG-2018a</strain>
    </source>
</reference>
<dbReference type="Proteomes" id="UP000326340">
    <property type="component" value="Unassembled WGS sequence"/>
</dbReference>
<evidence type="ECO:0000313" key="2">
    <source>
        <dbReference type="EMBL" id="TQN64729.1"/>
    </source>
</evidence>
<feature type="non-terminal residue" evidence="2">
    <location>
        <position position="313"/>
    </location>
</feature>
<organism evidence="2 3">
    <name type="scientific">Colletotrichum shisoi</name>
    <dbReference type="NCBI Taxonomy" id="2078593"/>
    <lineage>
        <taxon>Eukaryota</taxon>
        <taxon>Fungi</taxon>
        <taxon>Dikarya</taxon>
        <taxon>Ascomycota</taxon>
        <taxon>Pezizomycotina</taxon>
        <taxon>Sordariomycetes</taxon>
        <taxon>Hypocreomycetidae</taxon>
        <taxon>Glomerellales</taxon>
        <taxon>Glomerellaceae</taxon>
        <taxon>Colletotrichum</taxon>
        <taxon>Colletotrichum destructivum species complex</taxon>
    </lineage>
</organism>
<protein>
    <submittedName>
        <fullName evidence="2">Uncharacterized protein</fullName>
    </submittedName>
</protein>